<dbReference type="KEGG" id="pgri:PgNI_11919"/>
<evidence type="ECO:0000313" key="1">
    <source>
        <dbReference type="Proteomes" id="UP000515153"/>
    </source>
</evidence>
<reference evidence="2" key="1">
    <citation type="journal article" date="2019" name="Mol. Biol. Evol.">
        <title>Blast fungal genomes show frequent chromosomal changes, gene gains and losses, and effector gene turnover.</title>
        <authorList>
            <person name="Gomez Luciano L.B."/>
            <person name="Jason Tsai I."/>
            <person name="Chuma I."/>
            <person name="Tosa Y."/>
            <person name="Chen Y.H."/>
            <person name="Li J.Y."/>
            <person name="Li M.Y."/>
            <person name="Jade Lu M.Y."/>
            <person name="Nakayashiki H."/>
            <person name="Li W.H."/>
        </authorList>
    </citation>
    <scope>NUCLEOTIDE SEQUENCE</scope>
    <source>
        <strain evidence="2">NI907</strain>
    </source>
</reference>
<keyword evidence="1" id="KW-1185">Reference proteome</keyword>
<gene>
    <name evidence="2" type="ORF">PgNI_11919</name>
</gene>
<proteinExistence type="predicted"/>
<dbReference type="GeneID" id="41966782"/>
<reference evidence="2" key="3">
    <citation type="submission" date="2025-08" db="UniProtKB">
        <authorList>
            <consortium name="RefSeq"/>
        </authorList>
    </citation>
    <scope>IDENTIFICATION</scope>
    <source>
        <strain evidence="2">NI907</strain>
    </source>
</reference>
<dbReference type="AlphaFoldDB" id="A0A6P8AQI5"/>
<protein>
    <submittedName>
        <fullName evidence="2">Uncharacterized protein</fullName>
    </submittedName>
</protein>
<evidence type="ECO:0000313" key="2">
    <source>
        <dbReference type="RefSeq" id="XP_030977155.1"/>
    </source>
</evidence>
<dbReference type="RefSeq" id="XP_030977155.1">
    <property type="nucleotide sequence ID" value="XM_031131877.1"/>
</dbReference>
<reference evidence="2" key="2">
    <citation type="submission" date="2019-10" db="EMBL/GenBank/DDBJ databases">
        <authorList>
            <consortium name="NCBI Genome Project"/>
        </authorList>
    </citation>
    <scope>NUCLEOTIDE SEQUENCE</scope>
    <source>
        <strain evidence="2">NI907</strain>
    </source>
</reference>
<dbReference type="Proteomes" id="UP000515153">
    <property type="component" value="Unplaced"/>
</dbReference>
<name>A0A6P8AQI5_PYRGI</name>
<organism evidence="1 2">
    <name type="scientific">Pyricularia grisea</name>
    <name type="common">Crabgrass-specific blast fungus</name>
    <name type="synonym">Magnaporthe grisea</name>
    <dbReference type="NCBI Taxonomy" id="148305"/>
    <lineage>
        <taxon>Eukaryota</taxon>
        <taxon>Fungi</taxon>
        <taxon>Dikarya</taxon>
        <taxon>Ascomycota</taxon>
        <taxon>Pezizomycotina</taxon>
        <taxon>Sordariomycetes</taxon>
        <taxon>Sordariomycetidae</taxon>
        <taxon>Magnaporthales</taxon>
        <taxon>Pyriculariaceae</taxon>
        <taxon>Pyricularia</taxon>
    </lineage>
</organism>
<accession>A0A6P8AQI5</accession>
<sequence length="49" mass="5742">MVHKYVTMRLAYSNLPGHAHQMKLRFKDFCLFGNDVISIETTRISAWTL</sequence>